<comment type="similarity">
    <text evidence="4">Belongs to the HAD-like hydrolase superfamily. MtnX family.</text>
</comment>
<evidence type="ECO:0000256" key="4">
    <source>
        <dbReference type="HAMAP-Rule" id="MF_01680"/>
    </source>
</evidence>
<comment type="catalytic activity">
    <reaction evidence="4">
        <text>2-hydroxy-5-methylsulfanyl-3-oxopent-1-enyl phosphate + H2O = 1,2-dihydroxy-5-(methylsulfanyl)pent-1-en-3-one + phosphate</text>
        <dbReference type="Rhea" id="RHEA:14481"/>
        <dbReference type="ChEBI" id="CHEBI:15377"/>
        <dbReference type="ChEBI" id="CHEBI:43474"/>
        <dbReference type="ChEBI" id="CHEBI:49252"/>
        <dbReference type="ChEBI" id="CHEBI:59505"/>
        <dbReference type="EC" id="3.1.3.87"/>
    </reaction>
</comment>
<evidence type="ECO:0000256" key="3">
    <source>
        <dbReference type="ARBA" id="ARBA00023167"/>
    </source>
</evidence>
<gene>
    <name evidence="4" type="primary">mtnX</name>
    <name evidence="5" type="ORF">IDH44_07865</name>
</gene>
<dbReference type="HAMAP" id="MF_01680">
    <property type="entry name" value="Salvage_MtnX"/>
    <property type="match status" value="1"/>
</dbReference>
<dbReference type="InterPro" id="IPR006384">
    <property type="entry name" value="HAD_hydro_PyrdxlP_Pase-like"/>
</dbReference>
<reference evidence="5" key="1">
    <citation type="submission" date="2020-09" db="EMBL/GenBank/DDBJ databases">
        <title>A novel bacterium of genus Paenibacillus, isolated from South China Sea.</title>
        <authorList>
            <person name="Huang H."/>
            <person name="Mo K."/>
            <person name="Hu Y."/>
        </authorList>
    </citation>
    <scope>NUCLEOTIDE SEQUENCE</scope>
    <source>
        <strain evidence="5">IB182496</strain>
    </source>
</reference>
<dbReference type="AlphaFoldDB" id="A0A927BT84"/>
<dbReference type="EMBL" id="JACXIZ010000014">
    <property type="protein sequence ID" value="MBD2845104.1"/>
    <property type="molecule type" value="Genomic_DNA"/>
</dbReference>
<keyword evidence="1 4" id="KW-0028">Amino-acid biosynthesis</keyword>
<dbReference type="NCBIfam" id="TIGR01489">
    <property type="entry name" value="DKMTPPase-SF"/>
    <property type="match status" value="1"/>
</dbReference>
<dbReference type="PANTHER" id="PTHR28181">
    <property type="entry name" value="UPF0655 PROTEIN YCR015C"/>
    <property type="match status" value="1"/>
</dbReference>
<dbReference type="Pfam" id="PF12710">
    <property type="entry name" value="HAD"/>
    <property type="match status" value="1"/>
</dbReference>
<keyword evidence="2 4" id="KW-0378">Hydrolase</keyword>
<dbReference type="CDD" id="cd07524">
    <property type="entry name" value="HAD_Pase"/>
    <property type="match status" value="1"/>
</dbReference>
<dbReference type="PANTHER" id="PTHR28181:SF2">
    <property type="entry name" value="PHOSPHORIC MONOESTER HYDROLASE"/>
    <property type="match status" value="1"/>
</dbReference>
<dbReference type="Gene3D" id="3.90.1470.20">
    <property type="match status" value="1"/>
</dbReference>
<keyword evidence="3 4" id="KW-0486">Methionine biosynthesis</keyword>
<dbReference type="GO" id="GO:0019509">
    <property type="term" value="P:L-methionine salvage from methylthioadenosine"/>
    <property type="evidence" value="ECO:0007669"/>
    <property type="project" value="UniProtKB-UniRule"/>
</dbReference>
<protein>
    <recommendedName>
        <fullName evidence="4">2-hydroxy-3-keto-5-methylthiopentenyl-1-phosphate phosphatase</fullName>
        <shortName evidence="4">HK-MTPenyl-1-P phosphatase</shortName>
        <ecNumber evidence="4">3.1.3.87</ecNumber>
    </recommendedName>
</protein>
<keyword evidence="6" id="KW-1185">Reference proteome</keyword>
<comment type="function">
    <text evidence="4">Dephosphorylates 2-hydroxy-3-keto-5-methylthiopentenyl-1-phosphate (HK-MTPenyl-1-P) yielding 1,2-dihydroxy-3-keto-5-methylthiopentene (DHK-MTPene).</text>
</comment>
<dbReference type="InterPro" id="IPR023214">
    <property type="entry name" value="HAD_sf"/>
</dbReference>
<sequence>MKEKRARVIFCDFDGTITVNDNIVAIIKHFDPPGWQPIVDDIIAQRVTIQDGVGALFRLLPSARRAEIEAYALDNIEIREGFSELLAYCREAQIDFYVTSGGLDFFVYPTLEPYPIAHDHIYCNGSDFGGEWIRVTWPHPCDAECASGGCGMCKTTVMRRFPPERYERILIGDSVTDFEGAQLADLVFSRSHLTKKCRELGVPSVPYETFNEVLDHLKNMPSKQT</sequence>
<evidence type="ECO:0000313" key="6">
    <source>
        <dbReference type="Proteomes" id="UP000621560"/>
    </source>
</evidence>
<dbReference type="Proteomes" id="UP000621560">
    <property type="component" value="Unassembled WGS sequence"/>
</dbReference>
<evidence type="ECO:0000256" key="1">
    <source>
        <dbReference type="ARBA" id="ARBA00022605"/>
    </source>
</evidence>
<dbReference type="NCBIfam" id="TIGR01488">
    <property type="entry name" value="HAD-SF-IB"/>
    <property type="match status" value="1"/>
</dbReference>
<dbReference type="InterPro" id="IPR017718">
    <property type="entry name" value="HAD-SF_hydro_IB_MtnX"/>
</dbReference>
<dbReference type="EC" id="3.1.3.87" evidence="4"/>
<dbReference type="RefSeq" id="WP_190916407.1">
    <property type="nucleotide sequence ID" value="NZ_JACXIZ010000014.1"/>
</dbReference>
<dbReference type="Gene3D" id="3.40.50.1000">
    <property type="entry name" value="HAD superfamily/HAD-like"/>
    <property type="match status" value="1"/>
</dbReference>
<proteinExistence type="inferred from homology"/>
<comment type="pathway">
    <text evidence="4">Amino-acid biosynthesis; L-methionine biosynthesis via salvage pathway; L-methionine from S-methyl-5-thio-alpha-D-ribose 1-phosphate: step 4/6.</text>
</comment>
<evidence type="ECO:0000256" key="2">
    <source>
        <dbReference type="ARBA" id="ARBA00022801"/>
    </source>
</evidence>
<accession>A0A927BT84</accession>
<dbReference type="InterPro" id="IPR036412">
    <property type="entry name" value="HAD-like_sf"/>
</dbReference>
<dbReference type="SUPFAM" id="SSF56784">
    <property type="entry name" value="HAD-like"/>
    <property type="match status" value="1"/>
</dbReference>
<organism evidence="5 6">
    <name type="scientific">Paenibacillus sabuli</name>
    <dbReference type="NCBI Taxonomy" id="2772509"/>
    <lineage>
        <taxon>Bacteria</taxon>
        <taxon>Bacillati</taxon>
        <taxon>Bacillota</taxon>
        <taxon>Bacilli</taxon>
        <taxon>Bacillales</taxon>
        <taxon>Paenibacillaceae</taxon>
        <taxon>Paenibacillus</taxon>
    </lineage>
</organism>
<dbReference type="InterPro" id="IPR050849">
    <property type="entry name" value="HAD-like_hydrolase_phosphatase"/>
</dbReference>
<dbReference type="NCBIfam" id="NF007103">
    <property type="entry name" value="PRK09552.1"/>
    <property type="match status" value="1"/>
</dbReference>
<name>A0A927BT84_9BACL</name>
<comment type="caution">
    <text evidence="5">The sequence shown here is derived from an EMBL/GenBank/DDBJ whole genome shotgun (WGS) entry which is preliminary data.</text>
</comment>
<evidence type="ECO:0000313" key="5">
    <source>
        <dbReference type="EMBL" id="MBD2845104.1"/>
    </source>
</evidence>
<dbReference type="GO" id="GO:0043716">
    <property type="term" value="F:2-hydroxy-3-keto-5-methylthiopentenyl-1-phosphate phosphatase activity"/>
    <property type="evidence" value="ECO:0007669"/>
    <property type="project" value="UniProtKB-UniRule"/>
</dbReference>